<feature type="transmembrane region" description="Helical" evidence="6">
    <location>
        <begin position="233"/>
        <end position="251"/>
    </location>
</feature>
<feature type="transmembrane region" description="Helical" evidence="6">
    <location>
        <begin position="211"/>
        <end position="227"/>
    </location>
</feature>
<feature type="transmembrane region" description="Helical" evidence="6">
    <location>
        <begin position="14"/>
        <end position="34"/>
    </location>
</feature>
<dbReference type="PANTHER" id="PTHR33802:SF1">
    <property type="entry name" value="XK-RELATED PROTEIN"/>
    <property type="match status" value="1"/>
</dbReference>
<feature type="transmembrane region" description="Helical" evidence="6">
    <location>
        <begin position="186"/>
        <end position="204"/>
    </location>
</feature>
<dbReference type="eggNOG" id="COG1030">
    <property type="taxonomic scope" value="Bacteria"/>
</dbReference>
<evidence type="ECO:0000256" key="3">
    <source>
        <dbReference type="ARBA" id="ARBA00022692"/>
    </source>
</evidence>
<dbReference type="STRING" id="649638.Trad_1166"/>
<dbReference type="InterPro" id="IPR004307">
    <property type="entry name" value="TspO_MBR"/>
</dbReference>
<evidence type="ECO:0000313" key="7">
    <source>
        <dbReference type="EMBL" id="ADI14291.1"/>
    </source>
</evidence>
<evidence type="ECO:0000256" key="6">
    <source>
        <dbReference type="SAM" id="Phobius"/>
    </source>
</evidence>
<dbReference type="KEGG" id="tra:Trad_1166"/>
<dbReference type="AlphaFoldDB" id="D7CW28"/>
<dbReference type="PANTHER" id="PTHR33802">
    <property type="entry name" value="SI:CH211-161H7.5-RELATED"/>
    <property type="match status" value="1"/>
</dbReference>
<evidence type="ECO:0000256" key="5">
    <source>
        <dbReference type="ARBA" id="ARBA00023136"/>
    </source>
</evidence>
<dbReference type="InterPro" id="IPR038330">
    <property type="entry name" value="TspO/MBR-related_sf"/>
</dbReference>
<evidence type="ECO:0008006" key="9">
    <source>
        <dbReference type="Google" id="ProtNLM"/>
    </source>
</evidence>
<evidence type="ECO:0000256" key="2">
    <source>
        <dbReference type="ARBA" id="ARBA00007524"/>
    </source>
</evidence>
<keyword evidence="4 6" id="KW-1133">Transmembrane helix</keyword>
<keyword evidence="5 6" id="KW-0472">Membrane</keyword>
<evidence type="ECO:0000313" key="8">
    <source>
        <dbReference type="Proteomes" id="UP000000379"/>
    </source>
</evidence>
<comment type="similarity">
    <text evidence="2">Belongs to the TspO/BZRP family.</text>
</comment>
<protein>
    <recommendedName>
        <fullName evidence="9">Tryptophan-rich sensory protein</fullName>
    </recommendedName>
</protein>
<dbReference type="GO" id="GO:0016020">
    <property type="term" value="C:membrane"/>
    <property type="evidence" value="ECO:0007669"/>
    <property type="project" value="UniProtKB-SubCell"/>
</dbReference>
<evidence type="ECO:0000256" key="1">
    <source>
        <dbReference type="ARBA" id="ARBA00004141"/>
    </source>
</evidence>
<comment type="subcellular location">
    <subcellularLocation>
        <location evidence="1">Membrane</location>
        <topology evidence="1">Multi-pass membrane protein</topology>
    </subcellularLocation>
</comment>
<keyword evidence="8" id="KW-1185">Reference proteome</keyword>
<organism evidence="7 8">
    <name type="scientific">Truepera radiovictrix (strain DSM 17093 / CIP 108686 / LMG 22925 / RQ-24)</name>
    <dbReference type="NCBI Taxonomy" id="649638"/>
    <lineage>
        <taxon>Bacteria</taxon>
        <taxon>Thermotogati</taxon>
        <taxon>Deinococcota</taxon>
        <taxon>Deinococci</taxon>
        <taxon>Trueperales</taxon>
        <taxon>Trueperaceae</taxon>
        <taxon>Truepera</taxon>
    </lineage>
</organism>
<dbReference type="Gene3D" id="1.20.1260.100">
    <property type="entry name" value="TspO/MBR protein"/>
    <property type="match status" value="1"/>
</dbReference>
<feature type="transmembrane region" description="Helical" evidence="6">
    <location>
        <begin position="90"/>
        <end position="110"/>
    </location>
</feature>
<dbReference type="RefSeq" id="WP_013177662.1">
    <property type="nucleotide sequence ID" value="NC_014221.1"/>
</dbReference>
<gene>
    <name evidence="7" type="ordered locus">Trad_1166</name>
</gene>
<evidence type="ECO:0000256" key="4">
    <source>
        <dbReference type="ARBA" id="ARBA00022989"/>
    </source>
</evidence>
<feature type="transmembrane region" description="Helical" evidence="6">
    <location>
        <begin position="54"/>
        <end position="78"/>
    </location>
</feature>
<dbReference type="OrthoDB" id="5189031at2"/>
<keyword evidence="3 6" id="KW-0812">Transmembrane</keyword>
<sequence>MAVTVVPSTGRGDLFWRVLNIVALAAVVVVNALANTLPLNNLTTGDISDRYPTLFTPAGYVFSIWGLIYLLLAVFVVYQILPKQRDNPRLGRPGPLFVLSCAFNIAWIFSWHYLQIALSTIMIVGLLLSLVLIYERLEVGRTRVHKAESLAVRLPFSIYLGWLTVATVANVSVTLVALGVTGGALAPFWAAVAIAAATLIGLAVLRRRGDVAFVGVLVWALIGIAVARWGAATLVALIALVAAGVLAAAALQRARRGGAVHV</sequence>
<dbReference type="Proteomes" id="UP000000379">
    <property type="component" value="Chromosome"/>
</dbReference>
<dbReference type="EMBL" id="CP002049">
    <property type="protein sequence ID" value="ADI14291.1"/>
    <property type="molecule type" value="Genomic_DNA"/>
</dbReference>
<name>D7CW28_TRURR</name>
<feature type="transmembrane region" description="Helical" evidence="6">
    <location>
        <begin position="156"/>
        <end position="180"/>
    </location>
</feature>
<reference evidence="7 8" key="2">
    <citation type="journal article" date="2011" name="Stand. Genomic Sci.">
        <title>Complete genome sequence of Truepera radiovictrix type strain (RQ-24).</title>
        <authorList>
            <person name="Ivanova N."/>
            <person name="Rohde C."/>
            <person name="Munk C."/>
            <person name="Nolan M."/>
            <person name="Lucas S."/>
            <person name="Del Rio T.G."/>
            <person name="Tice H."/>
            <person name="Deshpande S."/>
            <person name="Cheng J.F."/>
            <person name="Tapia R."/>
            <person name="Han C."/>
            <person name="Goodwin L."/>
            <person name="Pitluck S."/>
            <person name="Liolios K."/>
            <person name="Mavromatis K."/>
            <person name="Mikhailova N."/>
            <person name="Pati A."/>
            <person name="Chen A."/>
            <person name="Palaniappan K."/>
            <person name="Land M."/>
            <person name="Hauser L."/>
            <person name="Chang Y.J."/>
            <person name="Jeffries C.D."/>
            <person name="Brambilla E."/>
            <person name="Rohde M."/>
            <person name="Goker M."/>
            <person name="Tindall B.J."/>
            <person name="Woyke T."/>
            <person name="Bristow J."/>
            <person name="Eisen J.A."/>
            <person name="Markowitz V."/>
            <person name="Hugenholtz P."/>
            <person name="Kyrpides N.C."/>
            <person name="Klenk H.P."/>
            <person name="Lapidus A."/>
        </authorList>
    </citation>
    <scope>NUCLEOTIDE SEQUENCE [LARGE SCALE GENOMIC DNA]</scope>
    <source>
        <strain evidence="8">DSM 17093 / CIP 108686 / LMG 22925 / RQ-24</strain>
    </source>
</reference>
<dbReference type="Pfam" id="PF03073">
    <property type="entry name" value="TspO_MBR"/>
    <property type="match status" value="1"/>
</dbReference>
<reference evidence="8" key="1">
    <citation type="submission" date="2010-05" db="EMBL/GenBank/DDBJ databases">
        <title>The complete genome of Truepera radiovictris DSM 17093.</title>
        <authorList>
            <consortium name="US DOE Joint Genome Institute (JGI-PGF)"/>
            <person name="Lucas S."/>
            <person name="Copeland A."/>
            <person name="Lapidus A."/>
            <person name="Glavina del Rio T."/>
            <person name="Dalin E."/>
            <person name="Tice H."/>
            <person name="Bruce D."/>
            <person name="Goodwin L."/>
            <person name="Pitluck S."/>
            <person name="Kyrpides N."/>
            <person name="Mavromatis K."/>
            <person name="Ovchinnikova G."/>
            <person name="Munk A.C."/>
            <person name="Detter J.C."/>
            <person name="Han C."/>
            <person name="Tapia R."/>
            <person name="Land M."/>
            <person name="Hauser L."/>
            <person name="Markowitz V."/>
            <person name="Cheng J.-F."/>
            <person name="Hugenholtz P."/>
            <person name="Woyke T."/>
            <person name="Wu D."/>
            <person name="Tindall B."/>
            <person name="Pomrenke H.G."/>
            <person name="Brambilla E."/>
            <person name="Klenk H.-P."/>
            <person name="Eisen J.A."/>
        </authorList>
    </citation>
    <scope>NUCLEOTIDE SEQUENCE [LARGE SCALE GENOMIC DNA]</scope>
    <source>
        <strain evidence="8">DSM 17093 / CIP 108686 / LMG 22925 / RQ-24</strain>
    </source>
</reference>
<accession>D7CW28</accession>
<feature type="transmembrane region" description="Helical" evidence="6">
    <location>
        <begin position="116"/>
        <end position="135"/>
    </location>
</feature>
<proteinExistence type="inferred from homology"/>
<dbReference type="HOGENOM" id="CLU_067293_1_0_0"/>